<feature type="domain" description="PIN like" evidence="1">
    <location>
        <begin position="26"/>
        <end position="245"/>
    </location>
</feature>
<organism evidence="2 3">
    <name type="scientific">Alkalispirochaeta americana</name>
    <dbReference type="NCBI Taxonomy" id="159291"/>
    <lineage>
        <taxon>Bacteria</taxon>
        <taxon>Pseudomonadati</taxon>
        <taxon>Spirochaetota</taxon>
        <taxon>Spirochaetia</taxon>
        <taxon>Spirochaetales</taxon>
        <taxon>Spirochaetaceae</taxon>
        <taxon>Alkalispirochaeta</taxon>
    </lineage>
</organism>
<sequence length="402" mass="46379">MKELFKWYFPLSDDDIRKIWEEGILTVDTNVLLDLYRYHEDTRETLLAAINSFDGRAWIPHQVAEEFFRNRNSVILSSNSAFNDAEKNISEVQKSIEEPLKKIKSNRIIPDELEERLEQAIKSATESAIKEVQEIRDKYPDYRVNDPILDNICNLFDEKVGSSFSKDKLPEVLKEAKRRKDSKIPPGYKDSSKDGVKPYGDYIIWRQVMDHIKEANKPLIFVTSEQKEDWWEKSSGKTIGPLYELLKEFFEETGQRFLLYRTDRFLEYSGETSGEAANVEAVEEIREFVRQRSRKTPLVSQIDQDDEISDADMATGTLNVTLSEPAYKFTCSGRFEPEMNGVPILEARLVNSPTGTPNNFVRCGTGTKFDFNIHMKSTDYGERLPAGQYEFEYEAIVDGSSD</sequence>
<dbReference type="STRING" id="159291.SAMN05920897_102238"/>
<evidence type="ECO:0000313" key="2">
    <source>
        <dbReference type="EMBL" id="SIQ02044.1"/>
    </source>
</evidence>
<proteinExistence type="predicted"/>
<keyword evidence="3" id="KW-1185">Reference proteome</keyword>
<dbReference type="Pfam" id="PF18476">
    <property type="entry name" value="PIN_8"/>
    <property type="match status" value="1"/>
</dbReference>
<dbReference type="Proteomes" id="UP000186400">
    <property type="component" value="Unassembled WGS sequence"/>
</dbReference>
<evidence type="ECO:0000313" key="3">
    <source>
        <dbReference type="Proteomes" id="UP000186400"/>
    </source>
</evidence>
<reference evidence="3" key="1">
    <citation type="submission" date="2017-01" db="EMBL/GenBank/DDBJ databases">
        <authorList>
            <person name="Varghese N."/>
            <person name="Submissions S."/>
        </authorList>
    </citation>
    <scope>NUCLEOTIDE SEQUENCE [LARGE SCALE GENOMIC DNA]</scope>
    <source>
        <strain evidence="3">ASpG1</strain>
    </source>
</reference>
<dbReference type="InterPro" id="IPR041578">
    <property type="entry name" value="PIN_8"/>
</dbReference>
<name>A0A1N6PCK4_9SPIO</name>
<dbReference type="RefSeq" id="WP_076487765.1">
    <property type="nucleotide sequence ID" value="NZ_FTMS01000002.1"/>
</dbReference>
<accession>A0A1N6PCK4</accession>
<gene>
    <name evidence="2" type="ORF">SAMN05920897_102238</name>
</gene>
<dbReference type="AlphaFoldDB" id="A0A1N6PCK4"/>
<dbReference type="EMBL" id="FTMS01000002">
    <property type="protein sequence ID" value="SIQ02044.1"/>
    <property type="molecule type" value="Genomic_DNA"/>
</dbReference>
<protein>
    <recommendedName>
        <fullName evidence="1">PIN like domain-containing protein</fullName>
    </recommendedName>
</protein>
<dbReference type="OrthoDB" id="9182727at2"/>
<evidence type="ECO:0000259" key="1">
    <source>
        <dbReference type="Pfam" id="PF18476"/>
    </source>
</evidence>